<dbReference type="GO" id="GO:0006310">
    <property type="term" value="P:DNA recombination"/>
    <property type="evidence" value="ECO:0007669"/>
    <property type="project" value="UniProtKB-KW"/>
</dbReference>
<proteinExistence type="predicted"/>
<evidence type="ECO:0000259" key="2">
    <source>
        <dbReference type="PROSITE" id="PS51898"/>
    </source>
</evidence>
<dbReference type="InterPro" id="IPR013762">
    <property type="entry name" value="Integrase-like_cat_sf"/>
</dbReference>
<keyword evidence="1" id="KW-0233">DNA recombination</keyword>
<gene>
    <name evidence="3" type="ORF">Pla123a_44490</name>
</gene>
<dbReference type="Proteomes" id="UP000318478">
    <property type="component" value="Unassembled WGS sequence"/>
</dbReference>
<accession>A0A5C5XWW6</accession>
<dbReference type="PANTHER" id="PTHR30349">
    <property type="entry name" value="PHAGE INTEGRASE-RELATED"/>
    <property type="match status" value="1"/>
</dbReference>
<dbReference type="PANTHER" id="PTHR30349:SF64">
    <property type="entry name" value="PROPHAGE INTEGRASE INTD-RELATED"/>
    <property type="match status" value="1"/>
</dbReference>
<comment type="caution">
    <text evidence="3">The sequence shown here is derived from an EMBL/GenBank/DDBJ whole genome shotgun (WGS) entry which is preliminary data.</text>
</comment>
<dbReference type="InterPro" id="IPR050090">
    <property type="entry name" value="Tyrosine_recombinase_XerCD"/>
</dbReference>
<dbReference type="EMBL" id="SJPO01000013">
    <property type="protein sequence ID" value="TWT67019.1"/>
    <property type="molecule type" value="Genomic_DNA"/>
</dbReference>
<dbReference type="InterPro" id="IPR002104">
    <property type="entry name" value="Integrase_catalytic"/>
</dbReference>
<dbReference type="SUPFAM" id="SSF56349">
    <property type="entry name" value="DNA breaking-rejoining enzymes"/>
    <property type="match status" value="1"/>
</dbReference>
<name>A0A5C5XWW6_9BACT</name>
<dbReference type="GO" id="GO:0015074">
    <property type="term" value="P:DNA integration"/>
    <property type="evidence" value="ECO:0007669"/>
    <property type="project" value="InterPro"/>
</dbReference>
<sequence>MPKLLKRPPKYRLHKSTGQAVVSVHGKVIQLGPFGSPRSHERYQQEVERWRDGLFQQHPDRAEVEPEPIEISIKELQARRRRGLPVTINEIALLYEDYAHGYYVKHGKVTREGEQVSEMLRLLLRYHGEDELEEFGPVRLKELRERMITEFNWSRKYINENVNRIRRLFAWACENELASPLVHQGLQTVAGLKKGRSGARETKKVTVIDDSIVDATLKHAPEIVADMVRFQRLTGTRPGEVCTLRPFDIDQSEEVWVYEPAAHKTEHHDKNRLVMIGPKAQAILKPYLDREADAYCFVPAETTWIAKHRRGAEGAAADFQEVLDRAHRVAVKRGPLTPYDAGSYRLAVNRAAEKAEVAKWSPNRLRHTAATEVRKRFGLEAAQVVCGHQSADVTQVYAERDASLAKQVAKTLG</sequence>
<dbReference type="InterPro" id="IPR011010">
    <property type="entry name" value="DNA_brk_join_enz"/>
</dbReference>
<evidence type="ECO:0000313" key="4">
    <source>
        <dbReference type="Proteomes" id="UP000318478"/>
    </source>
</evidence>
<dbReference type="PROSITE" id="PS51898">
    <property type="entry name" value="TYR_RECOMBINASE"/>
    <property type="match status" value="1"/>
</dbReference>
<dbReference type="CDD" id="cd00397">
    <property type="entry name" value="DNA_BRE_C"/>
    <property type="match status" value="1"/>
</dbReference>
<feature type="domain" description="Tyr recombinase" evidence="2">
    <location>
        <begin position="203"/>
        <end position="410"/>
    </location>
</feature>
<dbReference type="Pfam" id="PF00589">
    <property type="entry name" value="Phage_integrase"/>
    <property type="match status" value="1"/>
</dbReference>
<dbReference type="GO" id="GO:0003677">
    <property type="term" value="F:DNA binding"/>
    <property type="evidence" value="ECO:0007669"/>
    <property type="project" value="InterPro"/>
</dbReference>
<dbReference type="OrthoDB" id="254233at2"/>
<dbReference type="RefSeq" id="WP_146591034.1">
    <property type="nucleotide sequence ID" value="NZ_SJPO01000013.1"/>
</dbReference>
<dbReference type="AlphaFoldDB" id="A0A5C5XWW6"/>
<dbReference type="Gene3D" id="1.10.443.10">
    <property type="entry name" value="Intergrase catalytic core"/>
    <property type="match status" value="1"/>
</dbReference>
<protein>
    <submittedName>
        <fullName evidence="3">Site-specific tyrosine recombinase XerC</fullName>
    </submittedName>
</protein>
<organism evidence="3 4">
    <name type="scientific">Posidoniimonas polymericola</name>
    <dbReference type="NCBI Taxonomy" id="2528002"/>
    <lineage>
        <taxon>Bacteria</taxon>
        <taxon>Pseudomonadati</taxon>
        <taxon>Planctomycetota</taxon>
        <taxon>Planctomycetia</taxon>
        <taxon>Pirellulales</taxon>
        <taxon>Lacipirellulaceae</taxon>
        <taxon>Posidoniimonas</taxon>
    </lineage>
</organism>
<evidence type="ECO:0000256" key="1">
    <source>
        <dbReference type="ARBA" id="ARBA00023172"/>
    </source>
</evidence>
<reference evidence="3 4" key="1">
    <citation type="submission" date="2019-02" db="EMBL/GenBank/DDBJ databases">
        <title>Deep-cultivation of Planctomycetes and their phenomic and genomic characterization uncovers novel biology.</title>
        <authorList>
            <person name="Wiegand S."/>
            <person name="Jogler M."/>
            <person name="Boedeker C."/>
            <person name="Pinto D."/>
            <person name="Vollmers J."/>
            <person name="Rivas-Marin E."/>
            <person name="Kohn T."/>
            <person name="Peeters S.H."/>
            <person name="Heuer A."/>
            <person name="Rast P."/>
            <person name="Oberbeckmann S."/>
            <person name="Bunk B."/>
            <person name="Jeske O."/>
            <person name="Meyerdierks A."/>
            <person name="Storesund J.E."/>
            <person name="Kallscheuer N."/>
            <person name="Luecker S."/>
            <person name="Lage O.M."/>
            <person name="Pohl T."/>
            <person name="Merkel B.J."/>
            <person name="Hornburger P."/>
            <person name="Mueller R.-W."/>
            <person name="Bruemmer F."/>
            <person name="Labrenz M."/>
            <person name="Spormann A.M."/>
            <person name="Op Den Camp H."/>
            <person name="Overmann J."/>
            <person name="Amann R."/>
            <person name="Jetten M.S.M."/>
            <person name="Mascher T."/>
            <person name="Medema M.H."/>
            <person name="Devos D.P."/>
            <person name="Kaster A.-K."/>
            <person name="Ovreas L."/>
            <person name="Rohde M."/>
            <person name="Galperin M.Y."/>
            <person name="Jogler C."/>
        </authorList>
    </citation>
    <scope>NUCLEOTIDE SEQUENCE [LARGE SCALE GENOMIC DNA]</scope>
    <source>
        <strain evidence="3 4">Pla123a</strain>
    </source>
</reference>
<keyword evidence="4" id="KW-1185">Reference proteome</keyword>
<evidence type="ECO:0000313" key="3">
    <source>
        <dbReference type="EMBL" id="TWT67019.1"/>
    </source>
</evidence>